<dbReference type="Pfam" id="PF23250">
    <property type="entry name" value="zf_DPOE_2"/>
    <property type="match status" value="1"/>
</dbReference>
<evidence type="ECO:0000256" key="5">
    <source>
        <dbReference type="ARBA" id="ARBA00022695"/>
    </source>
</evidence>
<keyword evidence="8 15" id="KW-0863">Zinc-finger</keyword>
<dbReference type="InterPro" id="IPR006133">
    <property type="entry name" value="DNA-dir_DNA_pol_B_exonuc"/>
</dbReference>
<dbReference type="GO" id="GO:0000166">
    <property type="term" value="F:nucleotide binding"/>
    <property type="evidence" value="ECO:0007669"/>
    <property type="project" value="InterPro"/>
</dbReference>
<dbReference type="Proteomes" id="UP000675881">
    <property type="component" value="Chromosome 5"/>
</dbReference>
<dbReference type="GO" id="GO:0003887">
    <property type="term" value="F:DNA-directed DNA polymerase activity"/>
    <property type="evidence" value="ECO:0007669"/>
    <property type="project" value="UniProtKB-KW"/>
</dbReference>
<organism evidence="18 19">
    <name type="scientific">Lepeophtheirus salmonis</name>
    <name type="common">Salmon louse</name>
    <name type="synonym">Caligus salmonis</name>
    <dbReference type="NCBI Taxonomy" id="72036"/>
    <lineage>
        <taxon>Eukaryota</taxon>
        <taxon>Metazoa</taxon>
        <taxon>Ecdysozoa</taxon>
        <taxon>Arthropoda</taxon>
        <taxon>Crustacea</taxon>
        <taxon>Multicrustacea</taxon>
        <taxon>Hexanauplia</taxon>
        <taxon>Copepoda</taxon>
        <taxon>Siphonostomatoida</taxon>
        <taxon>Caligidae</taxon>
        <taxon>Lepeophtheirus</taxon>
    </lineage>
</organism>
<dbReference type="InterPro" id="IPR013697">
    <property type="entry name" value="DNA_pol_e_suA_C"/>
</dbReference>
<reference evidence="18" key="1">
    <citation type="submission" date="2021-02" db="EMBL/GenBank/DDBJ databases">
        <authorList>
            <person name="Bekaert M."/>
        </authorList>
    </citation>
    <scope>NUCLEOTIDE SEQUENCE</scope>
    <source>
        <strain evidence="18">IoA-00</strain>
    </source>
</reference>
<accession>A0A7R8H950</accession>
<name>A0A7R8H950_LEPSM</name>
<dbReference type="InterPro" id="IPR012337">
    <property type="entry name" value="RNaseH-like_sf"/>
</dbReference>
<dbReference type="SUPFAM" id="SSF56672">
    <property type="entry name" value="DNA/RNA polymerases"/>
    <property type="match status" value="1"/>
</dbReference>
<evidence type="ECO:0000313" key="18">
    <source>
        <dbReference type="EMBL" id="CAF2949453.1"/>
    </source>
</evidence>
<evidence type="ECO:0000313" key="19">
    <source>
        <dbReference type="Proteomes" id="UP000675881"/>
    </source>
</evidence>
<dbReference type="PANTHER" id="PTHR10670">
    <property type="entry name" value="DNA POLYMERASE EPSILON CATALYTIC SUBUNIT A"/>
    <property type="match status" value="1"/>
</dbReference>
<keyword evidence="9 15" id="KW-0862">Zinc</keyword>
<proteinExistence type="inferred from homology"/>
<dbReference type="SMART" id="SM00486">
    <property type="entry name" value="POLBc"/>
    <property type="match status" value="1"/>
</dbReference>
<keyword evidence="5 15" id="KW-0548">Nucleotidyltransferase</keyword>
<dbReference type="Pfam" id="PF22634">
    <property type="entry name" value="POL2_thumb"/>
    <property type="match status" value="1"/>
</dbReference>
<evidence type="ECO:0000256" key="1">
    <source>
        <dbReference type="ARBA" id="ARBA00004123"/>
    </source>
</evidence>
<dbReference type="InterPro" id="IPR006172">
    <property type="entry name" value="DNA-dir_DNA_pol_B"/>
</dbReference>
<evidence type="ECO:0000256" key="4">
    <source>
        <dbReference type="ARBA" id="ARBA00022679"/>
    </source>
</evidence>
<dbReference type="GO" id="GO:0006272">
    <property type="term" value="P:leading strand elongation"/>
    <property type="evidence" value="ECO:0007669"/>
    <property type="project" value="TreeGrafter"/>
</dbReference>
<dbReference type="GO" id="GO:0006297">
    <property type="term" value="P:nucleotide-excision repair, DNA gap filling"/>
    <property type="evidence" value="ECO:0007669"/>
    <property type="project" value="TreeGrafter"/>
</dbReference>
<feature type="domain" description="DNA polymerase epsilon catalytic subunit A C-terminal" evidence="17">
    <location>
        <begin position="1286"/>
        <end position="1628"/>
    </location>
</feature>
<evidence type="ECO:0000256" key="6">
    <source>
        <dbReference type="ARBA" id="ARBA00022705"/>
    </source>
</evidence>
<comment type="catalytic activity">
    <reaction evidence="15">
        <text>DNA(n) + a 2'-deoxyribonucleoside 5'-triphosphate = DNA(n+1) + diphosphate</text>
        <dbReference type="Rhea" id="RHEA:22508"/>
        <dbReference type="Rhea" id="RHEA-COMP:17339"/>
        <dbReference type="Rhea" id="RHEA-COMP:17340"/>
        <dbReference type="ChEBI" id="CHEBI:33019"/>
        <dbReference type="ChEBI" id="CHEBI:61560"/>
        <dbReference type="ChEBI" id="CHEBI:173112"/>
        <dbReference type="EC" id="2.7.7.7"/>
    </reaction>
</comment>
<comment type="function">
    <text evidence="15">DNA polymerase II participates in chromosomal DNA replication.</text>
</comment>
<dbReference type="EMBL" id="HG994584">
    <property type="protein sequence ID" value="CAF2949453.1"/>
    <property type="molecule type" value="Genomic_DNA"/>
</dbReference>
<dbReference type="Pfam" id="PF03104">
    <property type="entry name" value="DNA_pol_B_exo1"/>
    <property type="match status" value="1"/>
</dbReference>
<keyword evidence="11 15" id="KW-0408">Iron</keyword>
<evidence type="ECO:0000256" key="13">
    <source>
        <dbReference type="ARBA" id="ARBA00023125"/>
    </source>
</evidence>
<keyword evidence="12 15" id="KW-0411">Iron-sulfur</keyword>
<evidence type="ECO:0000256" key="2">
    <source>
        <dbReference type="ARBA" id="ARBA00005755"/>
    </source>
</evidence>
<evidence type="ECO:0000256" key="12">
    <source>
        <dbReference type="ARBA" id="ARBA00023014"/>
    </source>
</evidence>
<evidence type="ECO:0000256" key="8">
    <source>
        <dbReference type="ARBA" id="ARBA00022771"/>
    </source>
</evidence>
<dbReference type="GO" id="GO:0000278">
    <property type="term" value="P:mitotic cell cycle"/>
    <property type="evidence" value="ECO:0007669"/>
    <property type="project" value="TreeGrafter"/>
</dbReference>
<dbReference type="SUPFAM" id="SSF53098">
    <property type="entry name" value="Ribonuclease H-like"/>
    <property type="match status" value="1"/>
</dbReference>
<protein>
    <recommendedName>
        <fullName evidence="15">DNA polymerase epsilon catalytic subunit</fullName>
        <ecNumber evidence="15">2.7.7.7</ecNumber>
    </recommendedName>
</protein>
<dbReference type="InterPro" id="IPR043502">
    <property type="entry name" value="DNA/RNA_pol_sf"/>
</dbReference>
<comment type="subcellular location">
    <subcellularLocation>
        <location evidence="1 15">Nucleus</location>
    </subcellularLocation>
</comment>
<evidence type="ECO:0000256" key="3">
    <source>
        <dbReference type="ARBA" id="ARBA00022485"/>
    </source>
</evidence>
<sequence length="1898" mass="220075">MGSIIDLTFLLFHENIKVHHKVIQHIKVEEKITSTNVIHQAIWHHPSVEFFGGKLTGQEGVPTISKTYFTLLKVKVQSFPTNERHCSSLLLLERRSVALSIRLMSKYKETMDFLYPSDIFLIIMVLHNSGRYMKESSSKEDENKTDYRLRESKENDAIDSKYGFVRISEYTERVGFLMNMHSTEILDDDKRLIAAVDYYFIEEDGTRFKVSVSFKPYFYVKVRNGLLQETTAFLSKKYGGVISSIEQVRKENLDLANHLVGLQEKYIKLSFATVSDLQKVRKDVLATVRRNKRNDIREHDIPFHVRVSIDKSIYVGCWYSVKVKGTKEDPIIIKREDLIERPDAIVLAFDIETTKLPLKFPDANVDQIMMISYMIDGQGYLITNREIISEDVEDFEYTPKPEYEGPFIVFNEPNEMSLIQKWFDHILDVKPHIFVTYNGDFFDWPFIEARATIHGMDMANEIGFSKNREGVFSSRPAAHMDAFCWVKRDSYLPVGSQNLKAVTKAKLRYDPVEVDPENMVRMANEQPQELSNYSVSDAVSTYYLYMKYVHPFCYALCTIIPMEPDEVLRKGSGTLYSETYVGGHVEAIESGVFRADIPCRFRMVPDAFQTLIDDVERCMRRAIEVEEGVPLNHVENFEDIINEIKKKLVDLRDTPVRLENPIIYHLDVGAMYPNIILTNRLQPSSVVDEADCAACDFNKPGATCQRRMPWMWRGEVMPASRSEFQRIQQQLEMEKFPPLFPGGNQRAFHELNKEERATYEKKRLSEYCRKAYKKTHITKMEECYTTICQKENSFYVDTVRAFRDRRYTYKGFWHIKCILNSFYGYVMRKGARWYSMEMAGIVCYAGAGIIKCARELVEQIGRPLELDTDGICPQFLRLFSKEIRFKSCYDSVAKVADFWLDVLYSQGVNMPDQELFDLISENKSMSKTLAEYEGQKSTSISTAKRLAEFFRKWLKDNSMSNFDIRKILDWNYYIERLGGTIQKIITIPAALQGISNPVPRISHPDWLHKKIMENLKKVMDEIPMDVNERDIFDIEDMDKPVSRPLALKNLTITNKRKRFSDNTSKDVEDLTKNWQEVLGNPPNRSNVKLIGLIFTRKNGRIKPNRELWALIGNDLHQIKLIIPRIFYVNQRITKEDDSKENTMRRRIQKTLPRSHPSMNLYEYSVPEHLFREHSSDLVTDLSTPDVEGIYETQIPLEFRVLVELGCVVEVDKKIAKQIGDTDTFELGWLNFKTLAHNDYLADNNYKAIYFYYHKVGNKAIYGVFIPVSKKAHVFVSDTVRSNQLPNLNLLYNAERTAVMQNETLKDVPESDYNFEVRIETDVRQINRQITKILQGYRDEKRGPTIILAQSIADFQMLSSVIPTFVEFPIVPLHVSDHDNLYNVLDWQRVGARHMIRHFFKSNAYFMATLEQCRYFHVPIGNIPKDNTAFETGFRRKKEADDSRLLTEAEDSCLMTTVKQSRALLQAHNIHDMEGTSGSIAFDTMPQASLEEMLGGTASNLCSYDETALVSGAFRVLRTMVHVWLKEVTQYRNVFADYQIIHFYRWLRSPNSLLYDPALRKTLQNLMKKMFMQLVAEFKRLENFKDALAYVEYVTNTIHEKEIFNSIDMKFTKAWDYLLWCDPSNYGGVKSLSPRNLTEKELDVQDEEDTEEGFVEKDFNEDDDEPELDMSWNIASYLPDAGACHKNFNTVIAGFISSMYQFMVSEAERVAPGCTPVRRKFNPSQSQPTPRRKNNSKSQGSVEENITDIDSFAQDLVSGELAQRLYSLTNPALEFVKALVKVLSLDYSITDHVHKLRRDLLKLIGIGEFSVAAEWKDPCISFVLPEVICKQCNHCRDIDLCKDPHRGEQNGIPVWLCPSIQCETPYDTYELEALLLDVVRRKTMGLGSSGFKMYQVFWY</sequence>
<dbReference type="PANTHER" id="PTHR10670:SF0">
    <property type="entry name" value="DNA POLYMERASE EPSILON CATALYTIC SUBUNIT A"/>
    <property type="match status" value="1"/>
</dbReference>
<feature type="region of interest" description="Disordered" evidence="16">
    <location>
        <begin position="1714"/>
        <end position="1740"/>
    </location>
</feature>
<dbReference type="Pfam" id="PF08490">
    <property type="entry name" value="DUF1744"/>
    <property type="match status" value="3"/>
</dbReference>
<keyword evidence="10 15" id="KW-0239">DNA-directed DNA polymerase</keyword>
<dbReference type="Gene3D" id="3.90.1600.10">
    <property type="entry name" value="Palm domain of DNA polymerase"/>
    <property type="match status" value="1"/>
</dbReference>
<dbReference type="GO" id="GO:0003677">
    <property type="term" value="F:DNA binding"/>
    <property type="evidence" value="ECO:0007669"/>
    <property type="project" value="UniProtKB-KW"/>
</dbReference>
<dbReference type="InterPro" id="IPR023211">
    <property type="entry name" value="DNA_pol_palm_dom_sf"/>
</dbReference>
<evidence type="ECO:0000256" key="7">
    <source>
        <dbReference type="ARBA" id="ARBA00022723"/>
    </source>
</evidence>
<dbReference type="Gene3D" id="3.30.420.10">
    <property type="entry name" value="Ribonuclease H-like superfamily/Ribonuclease H"/>
    <property type="match status" value="1"/>
</dbReference>
<dbReference type="InterPro" id="IPR029703">
    <property type="entry name" value="POL2"/>
</dbReference>
<evidence type="ECO:0000259" key="17">
    <source>
        <dbReference type="SMART" id="SM01159"/>
    </source>
</evidence>
<dbReference type="CDD" id="cd05779">
    <property type="entry name" value="DNA_polB_epsilon_exo"/>
    <property type="match status" value="1"/>
</dbReference>
<keyword evidence="13 15" id="KW-0238">DNA-binding</keyword>
<dbReference type="SMART" id="SM01159">
    <property type="entry name" value="DUF1744"/>
    <property type="match status" value="1"/>
</dbReference>
<comment type="similarity">
    <text evidence="2 15">Belongs to the DNA polymerase type-B family.</text>
</comment>
<evidence type="ECO:0000256" key="9">
    <source>
        <dbReference type="ARBA" id="ARBA00022833"/>
    </source>
</evidence>
<evidence type="ECO:0000256" key="16">
    <source>
        <dbReference type="SAM" id="MobiDB-lite"/>
    </source>
</evidence>
<dbReference type="InterPro" id="IPR036397">
    <property type="entry name" value="RNaseH_sf"/>
</dbReference>
<dbReference type="OrthoDB" id="10060449at2759"/>
<keyword evidence="19" id="KW-1185">Reference proteome</keyword>
<keyword evidence="3 15" id="KW-0004">4Fe-4S</keyword>
<dbReference type="Gene3D" id="3.30.342.10">
    <property type="entry name" value="DNA Polymerase, chain B, domain 1"/>
    <property type="match status" value="1"/>
</dbReference>
<evidence type="ECO:0000256" key="14">
    <source>
        <dbReference type="ARBA" id="ARBA00023242"/>
    </source>
</evidence>
<comment type="cofactor">
    <cofactor evidence="15">
        <name>[4Fe-4S] cluster</name>
        <dbReference type="ChEBI" id="CHEBI:49883"/>
    </cofactor>
</comment>
<keyword evidence="4 15" id="KW-0808">Transferase</keyword>
<dbReference type="GO" id="GO:0008310">
    <property type="term" value="F:single-stranded DNA 3'-5' DNA exonuclease activity"/>
    <property type="evidence" value="ECO:0007669"/>
    <property type="project" value="TreeGrafter"/>
</dbReference>
<dbReference type="GO" id="GO:0051539">
    <property type="term" value="F:4 iron, 4 sulfur cluster binding"/>
    <property type="evidence" value="ECO:0007669"/>
    <property type="project" value="UniProtKB-KW"/>
</dbReference>
<dbReference type="EC" id="2.7.7.7" evidence="15"/>
<gene>
    <name evidence="18" type="ORF">LSAA_10487</name>
</gene>
<dbReference type="InterPro" id="IPR055191">
    <property type="entry name" value="POL2_thumb"/>
</dbReference>
<keyword evidence="14 15" id="KW-0539">Nucleus</keyword>
<evidence type="ECO:0000256" key="15">
    <source>
        <dbReference type="RuleBase" id="RU365029"/>
    </source>
</evidence>
<dbReference type="GO" id="GO:0008270">
    <property type="term" value="F:zinc ion binding"/>
    <property type="evidence" value="ECO:0007669"/>
    <property type="project" value="UniProtKB-KW"/>
</dbReference>
<keyword evidence="6 15" id="KW-0235">DNA replication</keyword>
<dbReference type="FunFam" id="3.30.420.10:FF:000010">
    <property type="entry name" value="DNA polymerase epsilon catalytic subunit"/>
    <property type="match status" value="1"/>
</dbReference>
<dbReference type="GO" id="GO:0045004">
    <property type="term" value="P:DNA replication proofreading"/>
    <property type="evidence" value="ECO:0007669"/>
    <property type="project" value="TreeGrafter"/>
</dbReference>
<evidence type="ECO:0000256" key="11">
    <source>
        <dbReference type="ARBA" id="ARBA00023004"/>
    </source>
</evidence>
<evidence type="ECO:0000256" key="10">
    <source>
        <dbReference type="ARBA" id="ARBA00022932"/>
    </source>
</evidence>
<keyword evidence="7 15" id="KW-0479">Metal-binding</keyword>
<dbReference type="GO" id="GO:0006287">
    <property type="term" value="P:base-excision repair, gap-filling"/>
    <property type="evidence" value="ECO:0007669"/>
    <property type="project" value="TreeGrafter"/>
</dbReference>
<dbReference type="GO" id="GO:0008622">
    <property type="term" value="C:epsilon DNA polymerase complex"/>
    <property type="evidence" value="ECO:0007669"/>
    <property type="project" value="InterPro"/>
</dbReference>